<name>A0A4Y8ZV52_9SPHN</name>
<dbReference type="Proteomes" id="UP000298213">
    <property type="component" value="Unassembled WGS sequence"/>
</dbReference>
<keyword evidence="1" id="KW-0808">Transferase</keyword>
<dbReference type="InterPro" id="IPR013751">
    <property type="entry name" value="ACP_syn_III_N"/>
</dbReference>
<dbReference type="InterPro" id="IPR013747">
    <property type="entry name" value="ACP_syn_III_C"/>
</dbReference>
<keyword evidence="2" id="KW-0012">Acyltransferase</keyword>
<protein>
    <submittedName>
        <fullName evidence="5">Ketoacyl-ACP synthase III</fullName>
    </submittedName>
</protein>
<reference evidence="5 6" key="1">
    <citation type="submission" date="2019-03" db="EMBL/GenBank/DDBJ databases">
        <title>Genome sequence of Sphingomonas sp. 17J27-24.</title>
        <authorList>
            <person name="Kim M."/>
            <person name="Maeng S."/>
            <person name="Sathiyaraj S."/>
        </authorList>
    </citation>
    <scope>NUCLEOTIDE SEQUENCE [LARGE SCALE GENOMIC DNA]</scope>
    <source>
        <strain evidence="5 6">17J27-24</strain>
    </source>
</reference>
<comment type="caution">
    <text evidence="5">The sequence shown here is derived from an EMBL/GenBank/DDBJ whole genome shotgun (WGS) entry which is preliminary data.</text>
</comment>
<evidence type="ECO:0000259" key="3">
    <source>
        <dbReference type="Pfam" id="PF08541"/>
    </source>
</evidence>
<dbReference type="OrthoDB" id="9815506at2"/>
<accession>A0A4Y8ZV52</accession>
<dbReference type="CDD" id="cd00830">
    <property type="entry name" value="KAS_III"/>
    <property type="match status" value="1"/>
</dbReference>
<dbReference type="SUPFAM" id="SSF53901">
    <property type="entry name" value="Thiolase-like"/>
    <property type="match status" value="1"/>
</dbReference>
<feature type="domain" description="Beta-ketoacyl-[acyl-carrier-protein] synthase III N-terminal" evidence="4">
    <location>
        <begin position="115"/>
        <end position="192"/>
    </location>
</feature>
<evidence type="ECO:0000313" key="6">
    <source>
        <dbReference type="Proteomes" id="UP000298213"/>
    </source>
</evidence>
<dbReference type="PANTHER" id="PTHR34069:SF2">
    <property type="entry name" value="BETA-KETOACYL-[ACYL-CARRIER-PROTEIN] SYNTHASE III"/>
    <property type="match status" value="1"/>
</dbReference>
<proteinExistence type="predicted"/>
<dbReference type="PANTHER" id="PTHR34069">
    <property type="entry name" value="3-OXOACYL-[ACYL-CARRIER-PROTEIN] SYNTHASE 3"/>
    <property type="match status" value="1"/>
</dbReference>
<organism evidence="5 6">
    <name type="scientific">Sphingomonas parva</name>
    <dbReference type="NCBI Taxonomy" id="2555898"/>
    <lineage>
        <taxon>Bacteria</taxon>
        <taxon>Pseudomonadati</taxon>
        <taxon>Pseudomonadota</taxon>
        <taxon>Alphaproteobacteria</taxon>
        <taxon>Sphingomonadales</taxon>
        <taxon>Sphingomonadaceae</taxon>
        <taxon>Sphingomonas</taxon>
    </lineage>
</organism>
<evidence type="ECO:0000313" key="5">
    <source>
        <dbReference type="EMBL" id="TFI59890.1"/>
    </source>
</evidence>
<dbReference type="GO" id="GO:0044550">
    <property type="term" value="P:secondary metabolite biosynthetic process"/>
    <property type="evidence" value="ECO:0007669"/>
    <property type="project" value="TreeGrafter"/>
</dbReference>
<keyword evidence="6" id="KW-1185">Reference proteome</keyword>
<dbReference type="GO" id="GO:0006633">
    <property type="term" value="P:fatty acid biosynthetic process"/>
    <property type="evidence" value="ECO:0007669"/>
    <property type="project" value="InterPro"/>
</dbReference>
<sequence length="361" mass="39415">MKLSYSGKAITGMLTVVPAHERKFVDEMANFNFSPKRSIKLAEVMGYDRHRIVAGAVTSSDLAVAGLEHLFAGGKLQREEIDALVVVTQTPDHLMPGTSKVVHGRLGLHHDVFCIDLNQGCAGFIIGIMQAFMLLDQPTIRKVVLVNVDVMSRKVSPRDRNSYPLIGDAASVTILECDAGAPAIEARLKMDGARREALMIPAGGLRRPSDATTAEMVEDEEGNFRALDNLKMDGSAVFNFVLTEVPELIRGLLAETNTDVADIDSFLFHQPNRFMLQKLADKLGVPYDRMPSNVVEHFGNSSGVTIPVATTSNLSARLVEERLRVCLAGFGAGLTWGAMLLELGPLNFCEMIEYQEDNQNG</sequence>
<feature type="domain" description="Beta-ketoacyl-[acyl-carrier-protein] synthase III C-terminal" evidence="3">
    <location>
        <begin position="253"/>
        <end position="342"/>
    </location>
</feature>
<dbReference type="Pfam" id="PF08545">
    <property type="entry name" value="ACP_syn_III"/>
    <property type="match status" value="1"/>
</dbReference>
<dbReference type="Gene3D" id="3.40.47.10">
    <property type="match status" value="1"/>
</dbReference>
<dbReference type="GO" id="GO:0004315">
    <property type="term" value="F:3-oxoacyl-[acyl-carrier-protein] synthase activity"/>
    <property type="evidence" value="ECO:0007669"/>
    <property type="project" value="InterPro"/>
</dbReference>
<dbReference type="Pfam" id="PF08541">
    <property type="entry name" value="ACP_syn_III_C"/>
    <property type="match status" value="1"/>
</dbReference>
<evidence type="ECO:0000256" key="1">
    <source>
        <dbReference type="ARBA" id="ARBA00022679"/>
    </source>
</evidence>
<dbReference type="EMBL" id="SPDV01000002">
    <property type="protein sequence ID" value="TFI59890.1"/>
    <property type="molecule type" value="Genomic_DNA"/>
</dbReference>
<evidence type="ECO:0000259" key="4">
    <source>
        <dbReference type="Pfam" id="PF08545"/>
    </source>
</evidence>
<dbReference type="InterPro" id="IPR016039">
    <property type="entry name" value="Thiolase-like"/>
</dbReference>
<evidence type="ECO:0000256" key="2">
    <source>
        <dbReference type="ARBA" id="ARBA00023315"/>
    </source>
</evidence>
<dbReference type="AlphaFoldDB" id="A0A4Y8ZV52"/>
<gene>
    <name evidence="5" type="ORF">E2493_01165</name>
</gene>